<gene>
    <name evidence="2" type="ORF">RCZ15_09340</name>
    <name evidence="3" type="ORF">RCZ16_24650</name>
</gene>
<protein>
    <recommendedName>
        <fullName evidence="6">Outer membrane protein beta-barrel domain-containing protein</fullName>
    </recommendedName>
</protein>
<dbReference type="AlphaFoldDB" id="A0AAV5ATY0"/>
<comment type="caution">
    <text evidence="2">The sequence shown here is derived from an EMBL/GenBank/DDBJ whole genome shotgun (WGS) entry which is preliminary data.</text>
</comment>
<keyword evidence="1" id="KW-0732">Signal</keyword>
<evidence type="ECO:0000313" key="5">
    <source>
        <dbReference type="Proteomes" id="UP001208692"/>
    </source>
</evidence>
<evidence type="ECO:0000256" key="1">
    <source>
        <dbReference type="SAM" id="SignalP"/>
    </source>
</evidence>
<organism evidence="2 4">
    <name type="scientific">Capnocytophaga catalasegens</name>
    <dbReference type="NCBI Taxonomy" id="1004260"/>
    <lineage>
        <taxon>Bacteria</taxon>
        <taxon>Pseudomonadati</taxon>
        <taxon>Bacteroidota</taxon>
        <taxon>Flavobacteriia</taxon>
        <taxon>Flavobacteriales</taxon>
        <taxon>Flavobacteriaceae</taxon>
        <taxon>Capnocytophaga</taxon>
    </lineage>
</organism>
<proteinExistence type="predicted"/>
<dbReference type="Proteomes" id="UP001208692">
    <property type="component" value="Unassembled WGS sequence"/>
</dbReference>
<name>A0AAV5ATY0_9FLAO</name>
<keyword evidence="5" id="KW-1185">Reference proteome</keyword>
<dbReference type="RefSeq" id="WP_264846911.1">
    <property type="nucleotide sequence ID" value="NZ_BPMA01000036.1"/>
</dbReference>
<evidence type="ECO:0000313" key="3">
    <source>
        <dbReference type="EMBL" id="GJM54149.1"/>
    </source>
</evidence>
<evidence type="ECO:0000313" key="4">
    <source>
        <dbReference type="Proteomes" id="UP001207736"/>
    </source>
</evidence>
<feature type="signal peptide" evidence="1">
    <location>
        <begin position="1"/>
        <end position="19"/>
    </location>
</feature>
<dbReference type="Proteomes" id="UP001207736">
    <property type="component" value="Unassembled WGS sequence"/>
</dbReference>
<feature type="chain" id="PRO_5043427984" description="Outer membrane protein beta-barrel domain-containing protein" evidence="1">
    <location>
        <begin position="20"/>
        <end position="196"/>
    </location>
</feature>
<dbReference type="EMBL" id="BQKA01000017">
    <property type="protein sequence ID" value="GJM49959.1"/>
    <property type="molecule type" value="Genomic_DNA"/>
</dbReference>
<reference evidence="2 5" key="1">
    <citation type="submission" date="2021-11" db="EMBL/GenBank/DDBJ databases">
        <title>Draft genome sequence of Capnocytophaga sp. strain KC07075 isolated from cat oral cavity.</title>
        <authorList>
            <person name="Suzuki M."/>
            <person name="Imaoka K."/>
            <person name="Kimura M."/>
            <person name="Morikawa S."/>
            <person name="Maeda K."/>
        </authorList>
    </citation>
    <scope>NUCLEOTIDE SEQUENCE</scope>
    <source>
        <strain evidence="2">KC07075</strain>
        <strain evidence="3 5">KC07079</strain>
    </source>
</reference>
<dbReference type="EMBL" id="BQKB01000062">
    <property type="protein sequence ID" value="GJM54149.1"/>
    <property type="molecule type" value="Genomic_DNA"/>
</dbReference>
<accession>A0AAV5ATY0</accession>
<sequence length="196" mass="22307">MKKVYIIILLLLCTSLTYAQENKRWSSYADIEILFPNKEKTEYSYNNGDISRIAFSNKSRILLEDKVAYGFNYSFNYRFWGGLSVGAVTGLNYLPLPQASLTAVKLGGQLRYSFEEYNAGLYLQIAGFLPLRSNIEANFGEVRLGIIPISQGEDYNFTLGLFTSYISYRLNKPLFYDQVPDIVSYRGIGVNLGIQF</sequence>
<evidence type="ECO:0000313" key="2">
    <source>
        <dbReference type="EMBL" id="GJM49959.1"/>
    </source>
</evidence>
<evidence type="ECO:0008006" key="6">
    <source>
        <dbReference type="Google" id="ProtNLM"/>
    </source>
</evidence>